<dbReference type="InterPro" id="IPR035906">
    <property type="entry name" value="MetI-like_sf"/>
</dbReference>
<evidence type="ECO:0000256" key="5">
    <source>
        <dbReference type="ARBA" id="ARBA00022692"/>
    </source>
</evidence>
<feature type="transmembrane region" description="Helical" evidence="8">
    <location>
        <begin position="497"/>
        <end position="521"/>
    </location>
</feature>
<dbReference type="InterPro" id="IPR000515">
    <property type="entry name" value="MetI-like"/>
</dbReference>
<evidence type="ECO:0000259" key="9">
    <source>
        <dbReference type="PROSITE" id="PS50928"/>
    </source>
</evidence>
<dbReference type="SUPFAM" id="SSF161098">
    <property type="entry name" value="MetI-like"/>
    <property type="match status" value="2"/>
</dbReference>
<organism evidence="10 11">
    <name type="scientific">Microbacterium horticulturae</name>
    <dbReference type="NCBI Taxonomy" id="3028316"/>
    <lineage>
        <taxon>Bacteria</taxon>
        <taxon>Bacillati</taxon>
        <taxon>Actinomycetota</taxon>
        <taxon>Actinomycetes</taxon>
        <taxon>Micrococcales</taxon>
        <taxon>Microbacteriaceae</taxon>
        <taxon>Microbacterium</taxon>
    </lineage>
</organism>
<feature type="transmembrane region" description="Helical" evidence="8">
    <location>
        <begin position="449"/>
        <end position="468"/>
    </location>
</feature>
<evidence type="ECO:0000256" key="6">
    <source>
        <dbReference type="ARBA" id="ARBA00022989"/>
    </source>
</evidence>
<proteinExistence type="inferred from homology"/>
<feature type="domain" description="ABC transmembrane type-1" evidence="9">
    <location>
        <begin position="384"/>
        <end position="571"/>
    </location>
</feature>
<feature type="transmembrane region" description="Helical" evidence="8">
    <location>
        <begin position="553"/>
        <end position="575"/>
    </location>
</feature>
<dbReference type="PROSITE" id="PS50928">
    <property type="entry name" value="ABC_TM1"/>
    <property type="match status" value="2"/>
</dbReference>
<feature type="transmembrane region" description="Helical" evidence="8">
    <location>
        <begin position="328"/>
        <end position="354"/>
    </location>
</feature>
<keyword evidence="3" id="KW-1003">Cell membrane</keyword>
<keyword evidence="7 8" id="KW-0472">Membrane</keyword>
<keyword evidence="4" id="KW-0997">Cell inner membrane</keyword>
<keyword evidence="2 8" id="KW-0813">Transport</keyword>
<sequence>MASAFTVEDAHLDTTALRTSGGTGAKRRVSGLFLLPVTWVILGILVLAPAGFVVLSSVLADPTNPAAGFSLQAIKEVFATPSMLVKLLQTVVFAVAIAAITTVIATLLSWSTTRLAMRGARIRETLIVASLYLSPFIAAVAWIWLGTRGTGLIDKWEQSVGIPGFLQPDIMSVGGMVFILVTHYVPYAYMFISSSMAGLDTTLEEASLVNGRGYFATSLRVSFPMLRPAILSAGLFVAILAMGEFTVPSLLGQTGAFTPLSSTIYNALNGAVQNIPLAGAISTELLIVCLAGLYLYQRSIRASSRYTAVSGKGRRSDRIRLSRATSAIVWILTLIYGVFAFLLPLATLVVMSLAKFLAPSLADMKFSAENLWQTLTSSETLSALGNSLILALVVPIVCIALGILIVYLSDRARLPTSRAMTYVATAPMALPGLVIALGVLLLYIRTPLYLTLGIIVIGLVAISLTHAVRVVSNGFGQIDASLEEASQVTGASRLRTVLLVLVPLIRPSLYAAFSLLFVLTLRELNIPVLLYAPDTETLSVVAWNFSESSITGAAAIGLLQVVVMLIGMGLLRLIIMPPIRRKLA</sequence>
<feature type="transmembrane region" description="Helical" evidence="8">
    <location>
        <begin position="388"/>
        <end position="408"/>
    </location>
</feature>
<dbReference type="EMBL" id="CP119108">
    <property type="protein sequence ID" value="WEG08787.1"/>
    <property type="molecule type" value="Genomic_DNA"/>
</dbReference>
<protein>
    <submittedName>
        <fullName evidence="10">Iron ABC transporter permease</fullName>
    </submittedName>
</protein>
<dbReference type="Pfam" id="PF00528">
    <property type="entry name" value="BPD_transp_1"/>
    <property type="match status" value="2"/>
</dbReference>
<dbReference type="Gene3D" id="1.10.3720.10">
    <property type="entry name" value="MetI-like"/>
    <property type="match status" value="2"/>
</dbReference>
<feature type="transmembrane region" description="Helical" evidence="8">
    <location>
        <begin position="271"/>
        <end position="296"/>
    </location>
</feature>
<feature type="transmembrane region" description="Helical" evidence="8">
    <location>
        <begin position="229"/>
        <end position="251"/>
    </location>
</feature>
<dbReference type="CDD" id="cd06261">
    <property type="entry name" value="TM_PBP2"/>
    <property type="match status" value="2"/>
</dbReference>
<evidence type="ECO:0000256" key="4">
    <source>
        <dbReference type="ARBA" id="ARBA00022519"/>
    </source>
</evidence>
<feature type="transmembrane region" description="Helical" evidence="8">
    <location>
        <begin position="91"/>
        <end position="113"/>
    </location>
</feature>
<evidence type="ECO:0000256" key="7">
    <source>
        <dbReference type="ARBA" id="ARBA00023136"/>
    </source>
</evidence>
<feature type="transmembrane region" description="Helical" evidence="8">
    <location>
        <begin position="32"/>
        <end position="55"/>
    </location>
</feature>
<evidence type="ECO:0000256" key="8">
    <source>
        <dbReference type="RuleBase" id="RU363032"/>
    </source>
</evidence>
<reference evidence="10 11" key="1">
    <citation type="submission" date="2023-03" db="EMBL/GenBank/DDBJ databases">
        <title>Genome sequence of Microbacterium sp. KACC 23027.</title>
        <authorList>
            <person name="Kim S."/>
            <person name="Heo J."/>
            <person name="Kwon S.-W."/>
        </authorList>
    </citation>
    <scope>NUCLEOTIDE SEQUENCE [LARGE SCALE GENOMIC DNA]</scope>
    <source>
        <strain evidence="10 11">KACC 23027</strain>
    </source>
</reference>
<dbReference type="RefSeq" id="WP_275278114.1">
    <property type="nucleotide sequence ID" value="NZ_CP119108.1"/>
</dbReference>
<keyword evidence="5 8" id="KW-0812">Transmembrane</keyword>
<dbReference type="PANTHER" id="PTHR43357">
    <property type="entry name" value="INNER MEMBRANE ABC TRANSPORTER PERMEASE PROTEIN YDCV"/>
    <property type="match status" value="1"/>
</dbReference>
<comment type="similarity">
    <text evidence="8">Belongs to the binding-protein-dependent transport system permease family.</text>
</comment>
<accession>A0ABY8BY29</accession>
<keyword evidence="11" id="KW-1185">Reference proteome</keyword>
<feature type="domain" description="ABC transmembrane type-1" evidence="9">
    <location>
        <begin position="87"/>
        <end position="296"/>
    </location>
</feature>
<evidence type="ECO:0000313" key="10">
    <source>
        <dbReference type="EMBL" id="WEG08787.1"/>
    </source>
</evidence>
<gene>
    <name evidence="10" type="ORF">PU630_16325</name>
</gene>
<evidence type="ECO:0000256" key="1">
    <source>
        <dbReference type="ARBA" id="ARBA00004429"/>
    </source>
</evidence>
<dbReference type="PANTHER" id="PTHR43357:SF4">
    <property type="entry name" value="INNER MEMBRANE ABC TRANSPORTER PERMEASE PROTEIN YDCV"/>
    <property type="match status" value="1"/>
</dbReference>
<dbReference type="Proteomes" id="UP001214553">
    <property type="component" value="Chromosome"/>
</dbReference>
<keyword evidence="6 8" id="KW-1133">Transmembrane helix</keyword>
<evidence type="ECO:0000313" key="11">
    <source>
        <dbReference type="Proteomes" id="UP001214553"/>
    </source>
</evidence>
<feature type="transmembrane region" description="Helical" evidence="8">
    <location>
        <begin position="125"/>
        <end position="145"/>
    </location>
</feature>
<evidence type="ECO:0000256" key="3">
    <source>
        <dbReference type="ARBA" id="ARBA00022475"/>
    </source>
</evidence>
<feature type="transmembrane region" description="Helical" evidence="8">
    <location>
        <begin position="420"/>
        <end position="443"/>
    </location>
</feature>
<name>A0ABY8BY29_9MICO</name>
<evidence type="ECO:0000256" key="2">
    <source>
        <dbReference type="ARBA" id="ARBA00022448"/>
    </source>
</evidence>
<feature type="transmembrane region" description="Helical" evidence="8">
    <location>
        <begin position="165"/>
        <end position="186"/>
    </location>
</feature>
<comment type="subcellular location">
    <subcellularLocation>
        <location evidence="1">Cell inner membrane</location>
        <topology evidence="1">Multi-pass membrane protein</topology>
    </subcellularLocation>
    <subcellularLocation>
        <location evidence="8">Cell membrane</location>
        <topology evidence="8">Multi-pass membrane protein</topology>
    </subcellularLocation>
</comment>